<dbReference type="EMBL" id="FLQW01005001">
    <property type="protein sequence ID" value="SBS98061.1"/>
    <property type="molecule type" value="Genomic_DNA"/>
</dbReference>
<accession>A0A1A8X1L9</accession>
<gene>
    <name evidence="2" type="ORF">PMALA_062200</name>
</gene>
<dbReference type="InterPro" id="IPR051044">
    <property type="entry name" value="MAG_DAG_Lipase"/>
</dbReference>
<dbReference type="Proteomes" id="UP000078597">
    <property type="component" value="Unassembled WGS sequence"/>
</dbReference>
<proteinExistence type="predicted"/>
<organism evidence="2 3">
    <name type="scientific">Plasmodium malariae</name>
    <dbReference type="NCBI Taxonomy" id="5858"/>
    <lineage>
        <taxon>Eukaryota</taxon>
        <taxon>Sar</taxon>
        <taxon>Alveolata</taxon>
        <taxon>Apicomplexa</taxon>
        <taxon>Aconoidasida</taxon>
        <taxon>Haemosporida</taxon>
        <taxon>Plasmodiidae</taxon>
        <taxon>Plasmodium</taxon>
        <taxon>Plasmodium (Plasmodium)</taxon>
    </lineage>
</organism>
<dbReference type="VEuPathDB" id="PlasmoDB:PmUG01_12081500"/>
<protein>
    <submittedName>
        <fullName evidence="2">Lysophospholipase, putative</fullName>
    </submittedName>
</protein>
<sequence>MTSFKKIAPPGSYLYGLFYMPVTRIISSILSTIRSVSEIHYSSFPHIIDMCKYDKFRFKGGVTCRFVYEILRAMKNLNKDMEHFTKDIPILFIHSRNDCICYYGVVVSFYDKLKLKNKELYTIEDMDHILTSELSNENVLNKITD</sequence>
<dbReference type="Pfam" id="PF12146">
    <property type="entry name" value="Hydrolase_4"/>
    <property type="match status" value="1"/>
</dbReference>
<evidence type="ECO:0000313" key="2">
    <source>
        <dbReference type="EMBL" id="SBS98061.1"/>
    </source>
</evidence>
<dbReference type="SUPFAM" id="SSF53474">
    <property type="entry name" value="alpha/beta-Hydrolases"/>
    <property type="match status" value="1"/>
</dbReference>
<dbReference type="AlphaFoldDB" id="A0A1A8X1L9"/>
<dbReference type="Gene3D" id="3.40.50.1820">
    <property type="entry name" value="alpha/beta hydrolase"/>
    <property type="match status" value="1"/>
</dbReference>
<dbReference type="PANTHER" id="PTHR11614">
    <property type="entry name" value="PHOSPHOLIPASE-RELATED"/>
    <property type="match status" value="1"/>
</dbReference>
<feature type="domain" description="Serine aminopeptidase S33" evidence="1">
    <location>
        <begin position="40"/>
        <end position="133"/>
    </location>
</feature>
<reference evidence="3" key="1">
    <citation type="submission" date="2016-05" db="EMBL/GenBank/DDBJ databases">
        <authorList>
            <person name="Naeem Raeece"/>
        </authorList>
    </citation>
    <scope>NUCLEOTIDE SEQUENCE [LARGE SCALE GENOMIC DNA]</scope>
</reference>
<evidence type="ECO:0000259" key="1">
    <source>
        <dbReference type="Pfam" id="PF12146"/>
    </source>
</evidence>
<dbReference type="InterPro" id="IPR022742">
    <property type="entry name" value="Hydrolase_4"/>
</dbReference>
<evidence type="ECO:0000313" key="3">
    <source>
        <dbReference type="Proteomes" id="UP000078597"/>
    </source>
</evidence>
<name>A0A1A8X1L9_PLAMA</name>
<dbReference type="InterPro" id="IPR029058">
    <property type="entry name" value="AB_hydrolase_fold"/>
</dbReference>